<dbReference type="AlphaFoldDB" id="A0A1G6Q713"/>
<dbReference type="InterPro" id="IPR029058">
    <property type="entry name" value="AB_hydrolase_fold"/>
</dbReference>
<protein>
    <recommendedName>
        <fullName evidence="3">Prolyl oligopeptidase family protein</fullName>
    </recommendedName>
</protein>
<accession>A0A1G6Q713</accession>
<sequence>MLWATTTLGILDYFTALLNNQNNVAAEAVTTLLEMQVRNELYKLLIYEVTPISTSKQYYTALKLQGVESAMVRIPNASHGLVNRPSMLMSKSAAILSWFNHYRDRQ</sequence>
<evidence type="ECO:0000313" key="1">
    <source>
        <dbReference type="EMBL" id="SDC87427.1"/>
    </source>
</evidence>
<organism evidence="1 2">
    <name type="scientific">Algoriphagus faecimaris</name>
    <dbReference type="NCBI Taxonomy" id="686796"/>
    <lineage>
        <taxon>Bacteria</taxon>
        <taxon>Pseudomonadati</taxon>
        <taxon>Bacteroidota</taxon>
        <taxon>Cytophagia</taxon>
        <taxon>Cytophagales</taxon>
        <taxon>Cyclobacteriaceae</taxon>
        <taxon>Algoriphagus</taxon>
    </lineage>
</organism>
<evidence type="ECO:0000313" key="2">
    <source>
        <dbReference type="Proteomes" id="UP000199060"/>
    </source>
</evidence>
<keyword evidence="2" id="KW-1185">Reference proteome</keyword>
<dbReference type="SUPFAM" id="SSF53474">
    <property type="entry name" value="alpha/beta-Hydrolases"/>
    <property type="match status" value="1"/>
</dbReference>
<dbReference type="RefSeq" id="WP_087938392.1">
    <property type="nucleotide sequence ID" value="NZ_FNAC01000008.1"/>
</dbReference>
<reference evidence="2" key="1">
    <citation type="submission" date="2016-10" db="EMBL/GenBank/DDBJ databases">
        <authorList>
            <person name="Varghese N."/>
            <person name="Submissions S."/>
        </authorList>
    </citation>
    <scope>NUCLEOTIDE SEQUENCE [LARGE SCALE GENOMIC DNA]</scope>
    <source>
        <strain evidence="2">DSM 23095</strain>
    </source>
</reference>
<name>A0A1G6Q713_9BACT</name>
<evidence type="ECO:0008006" key="3">
    <source>
        <dbReference type="Google" id="ProtNLM"/>
    </source>
</evidence>
<gene>
    <name evidence="1" type="ORF">SAMN04488104_100847</name>
</gene>
<dbReference type="Gene3D" id="3.40.50.1820">
    <property type="entry name" value="alpha/beta hydrolase"/>
    <property type="match status" value="1"/>
</dbReference>
<proteinExistence type="predicted"/>
<dbReference type="Proteomes" id="UP000199060">
    <property type="component" value="Unassembled WGS sequence"/>
</dbReference>
<dbReference type="STRING" id="686796.SAMN04488104_100847"/>
<dbReference type="EMBL" id="FNAC01000008">
    <property type="protein sequence ID" value="SDC87427.1"/>
    <property type="molecule type" value="Genomic_DNA"/>
</dbReference>